<dbReference type="PANTHER" id="PTHR12399">
    <property type="entry name" value="EUKARYOTIC TRANSLATION INITIATION FACTOR 3 SUBUNIT 7"/>
    <property type="match status" value="1"/>
</dbReference>
<evidence type="ECO:0000256" key="2">
    <source>
        <dbReference type="ARBA" id="ARBA00022540"/>
    </source>
</evidence>
<dbReference type="GO" id="GO:0003723">
    <property type="term" value="F:RNA binding"/>
    <property type="evidence" value="ECO:0007669"/>
    <property type="project" value="UniProtKB-KW"/>
</dbReference>
<keyword evidence="7" id="KW-1185">Reference proteome</keyword>
<keyword evidence="5" id="KW-0732">Signal</keyword>
<reference evidence="6" key="2">
    <citation type="submission" date="2025-09" db="UniProtKB">
        <authorList>
            <consortium name="Ensembl"/>
        </authorList>
    </citation>
    <scope>IDENTIFICATION</scope>
</reference>
<dbReference type="InterPro" id="IPR007783">
    <property type="entry name" value="eIF3d"/>
</dbReference>
<evidence type="ECO:0000313" key="7">
    <source>
        <dbReference type="Proteomes" id="UP000472262"/>
    </source>
</evidence>
<dbReference type="Pfam" id="PF05091">
    <property type="entry name" value="eIF-3_zeta"/>
    <property type="match status" value="1"/>
</dbReference>
<organism evidence="6 7">
    <name type="scientific">Sinocyclocheilus grahami</name>
    <name type="common">Dianchi golden-line fish</name>
    <name type="synonym">Barbus grahami</name>
    <dbReference type="NCBI Taxonomy" id="75366"/>
    <lineage>
        <taxon>Eukaryota</taxon>
        <taxon>Metazoa</taxon>
        <taxon>Chordata</taxon>
        <taxon>Craniata</taxon>
        <taxon>Vertebrata</taxon>
        <taxon>Euteleostomi</taxon>
        <taxon>Actinopterygii</taxon>
        <taxon>Neopterygii</taxon>
        <taxon>Teleostei</taxon>
        <taxon>Ostariophysi</taxon>
        <taxon>Cypriniformes</taxon>
        <taxon>Cyprinidae</taxon>
        <taxon>Cyprininae</taxon>
        <taxon>Sinocyclocheilus</taxon>
    </lineage>
</organism>
<keyword evidence="4" id="KW-0648">Protein biosynthesis</keyword>
<evidence type="ECO:0000313" key="6">
    <source>
        <dbReference type="Ensembl" id="ENSSGRP00000004822.1"/>
    </source>
</evidence>
<dbReference type="Proteomes" id="UP000472262">
    <property type="component" value="Unassembled WGS sequence"/>
</dbReference>
<dbReference type="PANTHER" id="PTHR12399:SF0">
    <property type="entry name" value="EUKARYOTIC TRANSLATION INITIATION FACTOR 3 SUBUNIT D"/>
    <property type="match status" value="1"/>
</dbReference>
<dbReference type="AlphaFoldDB" id="A0A672K274"/>
<sequence>MKCFPLTYTILVILPTPSFSIAFQYQLGTKLCAQLKPRDSSVEVRSDWEVKEEMDFPRLMKMRYMDVADPLDIPSRSFFFSASAVEYRRWKLGEDIDLIVRCEHDGVMTGANGEVSFVNVKTLNEWDSRHCNGVDWRQKLDSQRGAVLATELKNNSYKLARWTCCAILAGSEYLKLGYVSRYHVKDSSRHVVLGTQQFKPNEFASQINLSMENAWGILRCEGKYLILKDPNKARRKLCWVSSLRIEIFDVLQQSRKHQMSIEE</sequence>
<keyword evidence="3" id="KW-0694">RNA-binding</keyword>
<reference evidence="6" key="1">
    <citation type="submission" date="2025-08" db="UniProtKB">
        <authorList>
            <consortium name="Ensembl"/>
        </authorList>
    </citation>
    <scope>IDENTIFICATION</scope>
</reference>
<accession>A0A672K274</accession>
<proteinExistence type="predicted"/>
<dbReference type="GO" id="GO:0005852">
    <property type="term" value="C:eukaryotic translation initiation factor 3 complex"/>
    <property type="evidence" value="ECO:0007669"/>
    <property type="project" value="InterPro"/>
</dbReference>
<evidence type="ECO:0000256" key="1">
    <source>
        <dbReference type="ARBA" id="ARBA00022490"/>
    </source>
</evidence>
<name>A0A672K274_SINGR</name>
<keyword evidence="1" id="KW-0963">Cytoplasm</keyword>
<feature type="chain" id="PRO_5025347832" evidence="5">
    <location>
        <begin position="21"/>
        <end position="263"/>
    </location>
</feature>
<dbReference type="GO" id="GO:0003743">
    <property type="term" value="F:translation initiation factor activity"/>
    <property type="evidence" value="ECO:0007669"/>
    <property type="project" value="UniProtKB-KW"/>
</dbReference>
<protein>
    <submittedName>
        <fullName evidence="6">Eukaryotic translation initiation factor 3, subunit D</fullName>
    </submittedName>
</protein>
<feature type="signal peptide" evidence="5">
    <location>
        <begin position="1"/>
        <end position="20"/>
    </location>
</feature>
<evidence type="ECO:0000256" key="5">
    <source>
        <dbReference type="SAM" id="SignalP"/>
    </source>
</evidence>
<evidence type="ECO:0000256" key="3">
    <source>
        <dbReference type="ARBA" id="ARBA00022884"/>
    </source>
</evidence>
<evidence type="ECO:0000256" key="4">
    <source>
        <dbReference type="ARBA" id="ARBA00022917"/>
    </source>
</evidence>
<keyword evidence="2" id="KW-0396">Initiation factor</keyword>
<dbReference type="Ensembl" id="ENSSGRT00000005221.1">
    <property type="protein sequence ID" value="ENSSGRP00000004822.1"/>
    <property type="gene ID" value="ENSSGRG00000002595.1"/>
</dbReference>